<reference evidence="3" key="1">
    <citation type="submission" date="2014-12" db="EMBL/GenBank/DDBJ databases">
        <title>Insight into the proteome of Arion vulgaris.</title>
        <authorList>
            <person name="Aradska J."/>
            <person name="Bulat T."/>
            <person name="Smidak R."/>
            <person name="Sarate P."/>
            <person name="Gangsoo J."/>
            <person name="Sialana F."/>
            <person name="Bilban M."/>
            <person name="Lubec G."/>
        </authorList>
    </citation>
    <scope>NUCLEOTIDE SEQUENCE</scope>
    <source>
        <tissue evidence="3">Skin</tissue>
    </source>
</reference>
<accession>A0A0B7BD70</accession>
<dbReference type="EMBL" id="HACG01043396">
    <property type="protein sequence ID" value="CEK90261.1"/>
    <property type="molecule type" value="Transcribed_RNA"/>
</dbReference>
<keyword evidence="2" id="KW-0472">Membrane</keyword>
<dbReference type="EMBL" id="HACG01043398">
    <property type="protein sequence ID" value="CEK90263.1"/>
    <property type="molecule type" value="Transcribed_RNA"/>
</dbReference>
<proteinExistence type="predicted"/>
<keyword evidence="2" id="KW-1133">Transmembrane helix</keyword>
<dbReference type="AlphaFoldDB" id="A0A0B7BD70"/>
<protein>
    <submittedName>
        <fullName evidence="3">Uncharacterized protein</fullName>
    </submittedName>
</protein>
<evidence type="ECO:0000256" key="2">
    <source>
        <dbReference type="SAM" id="Phobius"/>
    </source>
</evidence>
<feature type="transmembrane region" description="Helical" evidence="2">
    <location>
        <begin position="6"/>
        <end position="24"/>
    </location>
</feature>
<sequence>MRGTRLLKYIMLLVAAGITVVVITSGKWMNHMYFNTDESVFKFRSPSVDESSQTITDSQLNNRHSEKLTNSLYQDEISRAQSGAHVMDLTKHNRTDNLTSNNETLQKTADSSNSSDMVTTRSTFRDNFLLWNKARQNIAETIYPYSSDKASRYLIYRCDSGRLSHCGGLADRLKGMIAGYIIANITDRQFKAEILNPNCYLHQYIIPNLVNWSLSTSFHQSLDKIASDTKIVNLMNNKIIYNNIGNINFTELIGSSKYVYFRANLDYSQGFRHSHLHRDKLSWMEQVTPDQIQATIFKQLFSLSPRLQSRLQNLLAQELPTSKHKLVCAHVRMGKNPTLPTDYFTRLSSEHLPNVWKFIKHHSTSDFHKVFVMSDSAEVMNQSRLQEFGARLVLTPGVIGHVDIPANLNTEDMCSATEKVIFDLHLLMNCDVLMISDSGLSRLAAYVRGSDEGLYCLDKERVIPCKKINLKDIYQVLG</sequence>
<organism evidence="3">
    <name type="scientific">Arion vulgaris</name>
    <dbReference type="NCBI Taxonomy" id="1028688"/>
    <lineage>
        <taxon>Eukaryota</taxon>
        <taxon>Metazoa</taxon>
        <taxon>Spiralia</taxon>
        <taxon>Lophotrochozoa</taxon>
        <taxon>Mollusca</taxon>
        <taxon>Gastropoda</taxon>
        <taxon>Heterobranchia</taxon>
        <taxon>Euthyneura</taxon>
        <taxon>Panpulmonata</taxon>
        <taxon>Eupulmonata</taxon>
        <taxon>Stylommatophora</taxon>
        <taxon>Helicina</taxon>
        <taxon>Arionoidea</taxon>
        <taxon>Arionidae</taxon>
        <taxon>Arion</taxon>
    </lineage>
</organism>
<dbReference type="Gene3D" id="3.40.50.11350">
    <property type="match status" value="1"/>
</dbReference>
<feature type="region of interest" description="Disordered" evidence="1">
    <location>
        <begin position="95"/>
        <end position="118"/>
    </location>
</feature>
<feature type="compositionally biased region" description="Polar residues" evidence="1">
    <location>
        <begin position="96"/>
        <end position="118"/>
    </location>
</feature>
<evidence type="ECO:0000313" key="4">
    <source>
        <dbReference type="EMBL" id="CEK90263.1"/>
    </source>
</evidence>
<evidence type="ECO:0000256" key="1">
    <source>
        <dbReference type="SAM" id="MobiDB-lite"/>
    </source>
</evidence>
<name>A0A0B7BD70_9EUPU</name>
<evidence type="ECO:0000313" key="3">
    <source>
        <dbReference type="EMBL" id="CEK90261.1"/>
    </source>
</evidence>
<keyword evidence="2" id="KW-0812">Transmembrane</keyword>
<gene>
    <name evidence="3" type="primary">ORF175789</name>
    <name evidence="4" type="synonym">ORF175795</name>
</gene>